<dbReference type="PANTHER" id="PTHR12558">
    <property type="entry name" value="CELL DIVISION CYCLE 16,23,27"/>
    <property type="match status" value="1"/>
</dbReference>
<organism evidence="2 3">
    <name type="scientific">Pararobbsia alpina</name>
    <dbReference type="NCBI Taxonomy" id="621374"/>
    <lineage>
        <taxon>Bacteria</taxon>
        <taxon>Pseudomonadati</taxon>
        <taxon>Pseudomonadota</taxon>
        <taxon>Betaproteobacteria</taxon>
        <taxon>Burkholderiales</taxon>
        <taxon>Burkholderiaceae</taxon>
        <taxon>Pararobbsia</taxon>
    </lineage>
</organism>
<evidence type="ECO:0000313" key="3">
    <source>
        <dbReference type="Proteomes" id="UP000494115"/>
    </source>
</evidence>
<gene>
    <name evidence="2" type="ORF">LMG28138_04049</name>
</gene>
<dbReference type="EMBL" id="CADIKM010000023">
    <property type="protein sequence ID" value="CAB3796317.1"/>
    <property type="molecule type" value="Genomic_DNA"/>
</dbReference>
<dbReference type="SMART" id="SM00028">
    <property type="entry name" value="TPR"/>
    <property type="match status" value="3"/>
</dbReference>
<dbReference type="InterPro" id="IPR019734">
    <property type="entry name" value="TPR_rpt"/>
</dbReference>
<dbReference type="RefSeq" id="WP_175106591.1">
    <property type="nucleotide sequence ID" value="NZ_CADIKM010000023.1"/>
</dbReference>
<name>A0A6S7BWY0_9BURK</name>
<dbReference type="PANTHER" id="PTHR12558:SF13">
    <property type="entry name" value="CELL DIVISION CYCLE PROTEIN 27 HOMOLOG"/>
    <property type="match status" value="1"/>
</dbReference>
<dbReference type="SUPFAM" id="SSF56059">
    <property type="entry name" value="Glutathione synthetase ATP-binding domain-like"/>
    <property type="match status" value="1"/>
</dbReference>
<protein>
    <submittedName>
        <fullName evidence="2">Uncharacterized protein</fullName>
    </submittedName>
</protein>
<dbReference type="AlphaFoldDB" id="A0A6S7BWY0"/>
<evidence type="ECO:0000256" key="1">
    <source>
        <dbReference type="PROSITE-ProRule" id="PRU00339"/>
    </source>
</evidence>
<proteinExistence type="predicted"/>
<dbReference type="InterPro" id="IPR011990">
    <property type="entry name" value="TPR-like_helical_dom_sf"/>
</dbReference>
<dbReference type="Proteomes" id="UP000494115">
    <property type="component" value="Unassembled WGS sequence"/>
</dbReference>
<sequence>MSIDLLVDQASSHHREGRFDLAETQYREVIDTEPDHWGAGFGLAQLLIRINRFDDAIRWLTWLLHNTHDGASVHRQLGLAHACKNQLDIALRHFQKVLDLEPDNPATLHVIANFQQELGRDEDAKATFRRALELKPLITIPAVQAPPDFRALFVFAPGGGNTPFTYLVEQAGFESNVVSLLADFDYDIEGLRSHADVVINLIADVDQSQALLGPAQALIERIGKPVVNHPRLIADTSRDSIARRLAGTPHCHVPQTRFFSAAELEAVRSGDVQPPLSFPLLARPAGTHGGKDFVKADNPSRLDAFLTRHGQCGHYLTPYVDYRSNNGYFRKYRFIFVNNEILPYHLAIGDGWKVHHATTNMANRSWMQAEEQRFLEDPWQVFGASQQAALQSMRDVIGLDYFGIDCGLDREGVVVMFEVNACMLVHGNNDAFGYKTVAVERIKRAFHSMLEGRSK</sequence>
<keyword evidence="1" id="KW-0802">TPR repeat</keyword>
<keyword evidence="3" id="KW-1185">Reference proteome</keyword>
<accession>A0A6S7BWY0</accession>
<dbReference type="PROSITE" id="PS50005">
    <property type="entry name" value="TPR"/>
    <property type="match status" value="1"/>
</dbReference>
<dbReference type="Gene3D" id="1.25.40.10">
    <property type="entry name" value="Tetratricopeptide repeat domain"/>
    <property type="match status" value="1"/>
</dbReference>
<dbReference type="SUPFAM" id="SSF48452">
    <property type="entry name" value="TPR-like"/>
    <property type="match status" value="1"/>
</dbReference>
<reference evidence="2 3" key="1">
    <citation type="submission" date="2020-04" db="EMBL/GenBank/DDBJ databases">
        <authorList>
            <person name="De Canck E."/>
        </authorList>
    </citation>
    <scope>NUCLEOTIDE SEQUENCE [LARGE SCALE GENOMIC DNA]</scope>
    <source>
        <strain evidence="2 3">LMG 28138</strain>
    </source>
</reference>
<evidence type="ECO:0000313" key="2">
    <source>
        <dbReference type="EMBL" id="CAB3796317.1"/>
    </source>
</evidence>
<dbReference type="Pfam" id="PF14559">
    <property type="entry name" value="TPR_19"/>
    <property type="match status" value="2"/>
</dbReference>
<feature type="repeat" description="TPR" evidence="1">
    <location>
        <begin position="71"/>
        <end position="104"/>
    </location>
</feature>